<dbReference type="InterPro" id="IPR012677">
    <property type="entry name" value="Nucleotide-bd_a/b_plait_sf"/>
</dbReference>
<dbReference type="FunFam" id="3.30.70.330:FF:000097">
    <property type="entry name" value="U2 snRNP auxiliary factor large subunit"/>
    <property type="match status" value="1"/>
</dbReference>
<dbReference type="Gene3D" id="3.30.70.330">
    <property type="match status" value="2"/>
</dbReference>
<evidence type="ECO:0000313" key="7">
    <source>
        <dbReference type="EMBL" id="ANB14449.1"/>
    </source>
</evidence>
<dbReference type="EMBL" id="CP014503">
    <property type="protein sequence ID" value="ANB14449.1"/>
    <property type="molecule type" value="Genomic_DNA"/>
</dbReference>
<dbReference type="GO" id="GO:0006397">
    <property type="term" value="P:mRNA processing"/>
    <property type="evidence" value="ECO:0007669"/>
    <property type="project" value="UniProtKB-KW"/>
</dbReference>
<gene>
    <name evidence="7" type="ORF">AWJ20_2039</name>
</gene>
<evidence type="ECO:0000256" key="2">
    <source>
        <dbReference type="ARBA" id="ARBA00022884"/>
    </source>
</evidence>
<dbReference type="CDD" id="cd12232">
    <property type="entry name" value="RRM3_U2AF65"/>
    <property type="match status" value="1"/>
</dbReference>
<feature type="domain" description="RRM" evidence="6">
    <location>
        <begin position="186"/>
        <end position="259"/>
    </location>
</feature>
<keyword evidence="3" id="KW-0508">mRNA splicing</keyword>
<dbReference type="SUPFAM" id="SSF54928">
    <property type="entry name" value="RNA-binding domain, RBD"/>
    <property type="match status" value="1"/>
</dbReference>
<evidence type="ECO:0000256" key="4">
    <source>
        <dbReference type="PROSITE-ProRule" id="PRU00176"/>
    </source>
</evidence>
<keyword evidence="8" id="KW-1185">Reference proteome</keyword>
<dbReference type="PANTHER" id="PTHR23139">
    <property type="entry name" value="RNA-BINDING PROTEIN"/>
    <property type="match status" value="1"/>
</dbReference>
<dbReference type="Pfam" id="PF00076">
    <property type="entry name" value="RRM_1"/>
    <property type="match status" value="2"/>
</dbReference>
<evidence type="ECO:0000259" key="6">
    <source>
        <dbReference type="PROSITE" id="PS50102"/>
    </source>
</evidence>
<organism evidence="7 8">
    <name type="scientific">Sugiyamaella lignohabitans</name>
    <dbReference type="NCBI Taxonomy" id="796027"/>
    <lineage>
        <taxon>Eukaryota</taxon>
        <taxon>Fungi</taxon>
        <taxon>Dikarya</taxon>
        <taxon>Ascomycota</taxon>
        <taxon>Saccharomycotina</taxon>
        <taxon>Dipodascomycetes</taxon>
        <taxon>Dipodascales</taxon>
        <taxon>Trichomonascaceae</taxon>
        <taxon>Sugiyamaella</taxon>
    </lineage>
</organism>
<dbReference type="SMART" id="SM00360">
    <property type="entry name" value="RRM"/>
    <property type="match status" value="2"/>
</dbReference>
<dbReference type="InterPro" id="IPR003954">
    <property type="entry name" value="RRM_euk-type"/>
</dbReference>
<dbReference type="Proteomes" id="UP000189580">
    <property type="component" value="Chromosome b"/>
</dbReference>
<feature type="compositionally biased region" description="Basic and acidic residues" evidence="5">
    <location>
        <begin position="13"/>
        <end position="30"/>
    </location>
</feature>
<evidence type="ECO:0000313" key="8">
    <source>
        <dbReference type="Proteomes" id="UP000189580"/>
    </source>
</evidence>
<feature type="region of interest" description="Disordered" evidence="5">
    <location>
        <begin position="1"/>
        <end position="40"/>
    </location>
</feature>
<feature type="domain" description="RRM" evidence="6">
    <location>
        <begin position="296"/>
        <end position="384"/>
    </location>
</feature>
<dbReference type="GeneID" id="30033906"/>
<reference evidence="7 8" key="1">
    <citation type="submission" date="2016-02" db="EMBL/GenBank/DDBJ databases">
        <title>Complete genome sequence and transcriptome regulation of the pentose utilising yeast Sugiyamaella lignohabitans.</title>
        <authorList>
            <person name="Bellasio M."/>
            <person name="Peymann A."/>
            <person name="Valli M."/>
            <person name="Sipitzky M."/>
            <person name="Graf A."/>
            <person name="Sauer M."/>
            <person name="Marx H."/>
            <person name="Mattanovich D."/>
        </authorList>
    </citation>
    <scope>NUCLEOTIDE SEQUENCE [LARGE SCALE GENOMIC DNA]</scope>
    <source>
        <strain evidence="7 8">CBS 10342</strain>
    </source>
</reference>
<dbReference type="InterPro" id="IPR035979">
    <property type="entry name" value="RBD_domain_sf"/>
</dbReference>
<dbReference type="InterPro" id="IPR000504">
    <property type="entry name" value="RRM_dom"/>
</dbReference>
<proteinExistence type="predicted"/>
<dbReference type="PROSITE" id="PS50102">
    <property type="entry name" value="RRM"/>
    <property type="match status" value="2"/>
</dbReference>
<dbReference type="GO" id="GO:0003723">
    <property type="term" value="F:RNA binding"/>
    <property type="evidence" value="ECO:0007669"/>
    <property type="project" value="UniProtKB-UniRule"/>
</dbReference>
<evidence type="ECO:0000256" key="1">
    <source>
        <dbReference type="ARBA" id="ARBA00022664"/>
    </source>
</evidence>
<dbReference type="OrthoDB" id="10266058at2759"/>
<name>A0A167ETY0_9ASCO</name>
<keyword evidence="1" id="KW-0507">mRNA processing</keyword>
<evidence type="ECO:0000256" key="5">
    <source>
        <dbReference type="SAM" id="MobiDB-lite"/>
    </source>
</evidence>
<dbReference type="SMART" id="SM00361">
    <property type="entry name" value="RRM_1"/>
    <property type="match status" value="1"/>
</dbReference>
<accession>A0A167ETY0</accession>
<dbReference type="KEGG" id="slb:AWJ20_2039"/>
<protein>
    <recommendedName>
        <fullName evidence="6">RRM domain-containing protein</fullName>
    </recommendedName>
</protein>
<evidence type="ECO:0000256" key="3">
    <source>
        <dbReference type="ARBA" id="ARBA00023187"/>
    </source>
</evidence>
<dbReference type="RefSeq" id="XP_018736926.1">
    <property type="nucleotide sequence ID" value="XM_018878965.1"/>
</dbReference>
<sequence>MAKASGLFPTSSDIRKLNERRDGGDNDKGSMAEPASLMLPPPPPTILTAGSNEYNVSPQGSRLAKLVILSGYDAEAQSIEMLTKLFITLLLSITDSGATADSVKDCFYANGSDKTKLVIELAKPELATIAVAFDGVALDESEPDTTKFSITRPEGYIIPLSSDNIEGAKDDKKTKFDVEGPFKGSMSNIPTFIGEEQILELLKAFGQVRFCKILTDVAGNSKGVAFFEYEDTSILDIACQGLNNMALGDNQLIVRKACVGLEQSQPVMSLDTLLKLCQDNDRKNEHPPTSVMQLWNAISPEELADDEAREEISAQIEQECSKFGPVESVNIPKENSASSTMLSSSIGGRIYVKFSSSSACKEAVKHLGGRKFTDRTIISGFYHEDAYKLGIL</sequence>
<dbReference type="GO" id="GO:0008380">
    <property type="term" value="P:RNA splicing"/>
    <property type="evidence" value="ECO:0007669"/>
    <property type="project" value="UniProtKB-KW"/>
</dbReference>
<dbReference type="AlphaFoldDB" id="A0A167ETY0"/>
<keyword evidence="2 4" id="KW-0694">RNA-binding</keyword>